<dbReference type="Proteomes" id="UP000299102">
    <property type="component" value="Unassembled WGS sequence"/>
</dbReference>
<dbReference type="AlphaFoldDB" id="A0A4C1VPM4"/>
<sequence>MTHDPRRVNNMLPASWLGLRYAMEGEWSDGRHLAKAILSLDKCKVDFITIPTSKIQKASLPKRASPLAHDDRNPDLIPLSKVRIINSKIKAKSTKPRPNLLIVTCDFVSVGGE</sequence>
<evidence type="ECO:0000313" key="1">
    <source>
        <dbReference type="EMBL" id="GBP41068.1"/>
    </source>
</evidence>
<comment type="caution">
    <text evidence="1">The sequence shown here is derived from an EMBL/GenBank/DDBJ whole genome shotgun (WGS) entry which is preliminary data.</text>
</comment>
<reference evidence="1 2" key="1">
    <citation type="journal article" date="2019" name="Commun. Biol.">
        <title>The bagworm genome reveals a unique fibroin gene that provides high tensile strength.</title>
        <authorList>
            <person name="Kono N."/>
            <person name="Nakamura H."/>
            <person name="Ohtoshi R."/>
            <person name="Tomita M."/>
            <person name="Numata K."/>
            <person name="Arakawa K."/>
        </authorList>
    </citation>
    <scope>NUCLEOTIDE SEQUENCE [LARGE SCALE GENOMIC DNA]</scope>
</reference>
<proteinExistence type="predicted"/>
<keyword evidence="2" id="KW-1185">Reference proteome</keyword>
<organism evidence="1 2">
    <name type="scientific">Eumeta variegata</name>
    <name type="common">Bagworm moth</name>
    <name type="synonym">Eumeta japonica</name>
    <dbReference type="NCBI Taxonomy" id="151549"/>
    <lineage>
        <taxon>Eukaryota</taxon>
        <taxon>Metazoa</taxon>
        <taxon>Ecdysozoa</taxon>
        <taxon>Arthropoda</taxon>
        <taxon>Hexapoda</taxon>
        <taxon>Insecta</taxon>
        <taxon>Pterygota</taxon>
        <taxon>Neoptera</taxon>
        <taxon>Endopterygota</taxon>
        <taxon>Lepidoptera</taxon>
        <taxon>Glossata</taxon>
        <taxon>Ditrysia</taxon>
        <taxon>Tineoidea</taxon>
        <taxon>Psychidae</taxon>
        <taxon>Oiketicinae</taxon>
        <taxon>Eumeta</taxon>
    </lineage>
</organism>
<name>A0A4C1VPM4_EUMVA</name>
<evidence type="ECO:0000313" key="2">
    <source>
        <dbReference type="Proteomes" id="UP000299102"/>
    </source>
</evidence>
<dbReference type="OrthoDB" id="10048737at2759"/>
<dbReference type="EMBL" id="BGZK01000392">
    <property type="protein sequence ID" value="GBP41068.1"/>
    <property type="molecule type" value="Genomic_DNA"/>
</dbReference>
<protein>
    <submittedName>
        <fullName evidence="1">Uncharacterized protein</fullName>
    </submittedName>
</protein>
<gene>
    <name evidence="1" type="ORF">EVAR_32889_1</name>
</gene>
<accession>A0A4C1VPM4</accession>